<keyword evidence="3" id="KW-0949">S-adenosyl-L-methionine</keyword>
<dbReference type="GO" id="GO:0032259">
    <property type="term" value="P:methylation"/>
    <property type="evidence" value="ECO:0007669"/>
    <property type="project" value="UniProtKB-KW"/>
</dbReference>
<keyword evidence="1" id="KW-0489">Methyltransferase</keyword>
<dbReference type="GO" id="GO:0008170">
    <property type="term" value="F:N-methyltransferase activity"/>
    <property type="evidence" value="ECO:0007669"/>
    <property type="project" value="InterPro"/>
</dbReference>
<organism evidence="5">
    <name type="scientific">uncultured bacterium contig00038</name>
    <dbReference type="NCBI Taxonomy" id="1181526"/>
    <lineage>
        <taxon>Bacteria</taxon>
        <taxon>environmental samples</taxon>
    </lineage>
</organism>
<keyword evidence="2" id="KW-0808">Transferase</keyword>
<dbReference type="InterPro" id="IPR003356">
    <property type="entry name" value="DNA_methylase_A-5"/>
</dbReference>
<dbReference type="GO" id="GO:0003677">
    <property type="term" value="F:DNA binding"/>
    <property type="evidence" value="ECO:0007669"/>
    <property type="project" value="InterPro"/>
</dbReference>
<protein>
    <submittedName>
        <fullName evidence="5">Restriction endonuclease BseMII</fullName>
    </submittedName>
</protein>
<keyword evidence="5" id="KW-0255">Endonuclease</keyword>
<dbReference type="AlphaFoldDB" id="A0A806KJT7"/>
<dbReference type="GO" id="GO:0004519">
    <property type="term" value="F:endonuclease activity"/>
    <property type="evidence" value="ECO:0007669"/>
    <property type="project" value="UniProtKB-KW"/>
</dbReference>
<evidence type="ECO:0000256" key="3">
    <source>
        <dbReference type="ARBA" id="ARBA00022691"/>
    </source>
</evidence>
<name>A0A806KJT7_9BACT</name>
<evidence type="ECO:0000259" key="4">
    <source>
        <dbReference type="Pfam" id="PF02384"/>
    </source>
</evidence>
<keyword evidence="5" id="KW-0378">Hydrolase</keyword>
<dbReference type="InterPro" id="IPR050953">
    <property type="entry name" value="N4_N6_ade-DNA_methylase"/>
</dbReference>
<dbReference type="InterPro" id="IPR029063">
    <property type="entry name" value="SAM-dependent_MTases_sf"/>
</dbReference>
<reference evidence="5" key="1">
    <citation type="submission" date="2012-03" db="EMBL/GenBank/DDBJ databases">
        <title>Functional metagenomics reveals considerable lignocellulase gene clusters in the gut microbiome of a wood-feeding higher termite.</title>
        <authorList>
            <person name="Liu N."/>
        </authorList>
    </citation>
    <scope>NUCLEOTIDE SEQUENCE</scope>
</reference>
<accession>A0A806KJT7</accession>
<dbReference type="Pfam" id="PF02384">
    <property type="entry name" value="N6_Mtase"/>
    <property type="match status" value="1"/>
</dbReference>
<feature type="domain" description="DNA methylase adenine-specific" evidence="4">
    <location>
        <begin position="331"/>
        <end position="607"/>
    </location>
</feature>
<dbReference type="SUPFAM" id="SSF53335">
    <property type="entry name" value="S-adenosyl-L-methionine-dependent methyltransferases"/>
    <property type="match status" value="1"/>
</dbReference>
<evidence type="ECO:0000256" key="2">
    <source>
        <dbReference type="ARBA" id="ARBA00022679"/>
    </source>
</evidence>
<evidence type="ECO:0000256" key="1">
    <source>
        <dbReference type="ARBA" id="ARBA00022603"/>
    </source>
</evidence>
<proteinExistence type="predicted"/>
<dbReference type="PANTHER" id="PTHR33841">
    <property type="entry name" value="DNA METHYLTRANSFERASE YEEA-RELATED"/>
    <property type="match status" value="1"/>
</dbReference>
<sequence>MVRYKKVHNERSETIELIKWMDSIVKQNTWQIKLVGGESTLNTGNQRMFPDVFLYGDNERTQILQGWEVKMPDVAITDSEFIRDAQRKADVLGVNSCVVWNFTCGVLYVKESDNWVVKHRWDNPSRICTRADVVTHKNDWENQIIIILKALNEFFLSGELRSAGIGEIIADTIFAELIKRNKAITAEYIQKASVKNTVIDAYISQWWRTVKQEYNFDENNKFSAYAKYILMNWINKFTFANIIKINHNPAKIVETININMTPKNALTLFKDITEKCDFLNVFETVQFSEVISKQTWTDLIDYNALLKESGLVQIPQTTLQSVLEKSVHQFKRNSTGQFTTPKKLAEILVGAGILDLTASAIDPCCGTGTIVKEILAAKESAVGIERALATTFASDKSPFALQIANIAMTRASAINLPSLLFRLNVFDMQEGKKISITNPQNGKPLQYKLPKWGAIVSNLPFVAFDQEGREEKEKIDVVIQQIHAESDIALSGRMDLCQAILLYLHKLALDGACISVITSNSWLGTIAGQEFFRALNHFYIVETIITSANGKWFDNSDVITLMLFLKVKISTKTSNINHIINFGMIQKTLSDLSDDDTAQIIDSIRLKTVIAPELLFFKKYTLTQIDELLKMNIALNSLFYDIDWIIDIKNILCPITDLFNVFRGIRTGQDDFYYLKDKNDVDKDYVGCMLKSVKSVTRLTAEPDINTFVCGKTIEELKLLGHKKTISRINLFKNNLNKTIANKDTFWMNLNNDTFSGSDKIRLFTAMNPERRIFFGLLNQPTQINQRVIGFKPIYDSVNLELCHALLNSVIGVFYLEASGFPKGMGALDNNKSNIEKSMMLNPRLLTHSDAAKILTKFQPLLLRDVLTIAEEFQLPDRLAFENTVADCFGYTTQFDRIKNCIYKMQRVRLSVKTTNIRK</sequence>
<dbReference type="Gene3D" id="3.40.50.150">
    <property type="entry name" value="Vaccinia Virus protein VP39"/>
    <property type="match status" value="1"/>
</dbReference>
<evidence type="ECO:0000313" key="5">
    <source>
        <dbReference type="EMBL" id="AGS53464.1"/>
    </source>
</evidence>
<dbReference type="EMBL" id="JQ844234">
    <property type="protein sequence ID" value="AGS53464.1"/>
    <property type="molecule type" value="Genomic_DNA"/>
</dbReference>
<dbReference type="PANTHER" id="PTHR33841:SF5">
    <property type="entry name" value="DNA METHYLASE (MODIFICATION METHYLASE) (METHYLTRANSFERASE)-RELATED"/>
    <property type="match status" value="1"/>
</dbReference>
<keyword evidence="5" id="KW-0540">Nuclease</keyword>